<protein>
    <submittedName>
        <fullName evidence="3">Alpha/beta hydrolase</fullName>
    </submittedName>
</protein>
<keyword evidence="4" id="KW-1185">Reference proteome</keyword>
<name>A0ABU1ABR8_9LACO</name>
<dbReference type="InterPro" id="IPR029058">
    <property type="entry name" value="AB_hydrolase_fold"/>
</dbReference>
<dbReference type="EMBL" id="JAVCWF010000001">
    <property type="protein sequence ID" value="MDQ7937867.1"/>
    <property type="molecule type" value="Genomic_DNA"/>
</dbReference>
<evidence type="ECO:0000256" key="1">
    <source>
        <dbReference type="SAM" id="MobiDB-lite"/>
    </source>
</evidence>
<sequence>MRKISLLKWLCLGLLVVVGLSGCAKTTSSSKTTPASQSSKKRQSPYVTSQRPTFYVHGFQGSAKSTNTLIAHAEKTAHAHKVLVATVSTSGNVTLSGQWKKGTRNPIIQVVFKNNLAQYDQQSTWLAAVITAVKAQQSFKTYNIVAHSAGCVASVNMLMTTQAKGFPKIHKLVTIAGPFDGVVGEDDVANQNSFLSSGQPKYAHAAYELLVAKRTNFPKGVHLLNIVGNLDNGSNEDGFVTNVSARSIKYLLRGRQVHYTEKDFYGKKAQHSQLHENPKVALAVDRYLWHR</sequence>
<dbReference type="GO" id="GO:0016787">
    <property type="term" value="F:hydrolase activity"/>
    <property type="evidence" value="ECO:0007669"/>
    <property type="project" value="UniProtKB-KW"/>
</dbReference>
<keyword evidence="2" id="KW-0732">Signal</keyword>
<evidence type="ECO:0000256" key="2">
    <source>
        <dbReference type="SAM" id="SignalP"/>
    </source>
</evidence>
<accession>A0ABU1ABR8</accession>
<evidence type="ECO:0000313" key="4">
    <source>
        <dbReference type="Proteomes" id="UP001227831"/>
    </source>
</evidence>
<dbReference type="PROSITE" id="PS51257">
    <property type="entry name" value="PROKAR_LIPOPROTEIN"/>
    <property type="match status" value="1"/>
</dbReference>
<dbReference type="RefSeq" id="WP_308703582.1">
    <property type="nucleotide sequence ID" value="NZ_AP027463.1"/>
</dbReference>
<dbReference type="Pfam" id="PF06028">
    <property type="entry name" value="DUF915"/>
    <property type="match status" value="1"/>
</dbReference>
<feature type="region of interest" description="Disordered" evidence="1">
    <location>
        <begin position="25"/>
        <end position="48"/>
    </location>
</feature>
<reference evidence="3 4" key="1">
    <citation type="journal article" date="2023" name="Int. J. Syst. Evol. Microbiol.">
        <title>Lactiplantibacillus brownii sp. nov., a novel psychrotolerant species isolated from sauerkraut.</title>
        <authorList>
            <person name="Heng Y.C."/>
            <person name="Silvaraju S."/>
            <person name="Lee J.K.Y."/>
            <person name="Kittelmann S."/>
        </authorList>
    </citation>
    <scope>NUCLEOTIDE SEQUENCE [LARGE SCALE GENOMIC DNA]</scope>
    <source>
        <strain evidence="3 4">WILCCON 0030</strain>
    </source>
</reference>
<dbReference type="Gene3D" id="3.40.50.1820">
    <property type="entry name" value="alpha/beta hydrolase"/>
    <property type="match status" value="1"/>
</dbReference>
<proteinExistence type="predicted"/>
<gene>
    <name evidence="3" type="ORF">RA086_09635</name>
</gene>
<evidence type="ECO:0000313" key="3">
    <source>
        <dbReference type="EMBL" id="MDQ7937867.1"/>
    </source>
</evidence>
<feature type="chain" id="PRO_5045684921" evidence="2">
    <location>
        <begin position="25"/>
        <end position="291"/>
    </location>
</feature>
<dbReference type="SUPFAM" id="SSF53474">
    <property type="entry name" value="alpha/beta-Hydrolases"/>
    <property type="match status" value="1"/>
</dbReference>
<comment type="caution">
    <text evidence="3">The sequence shown here is derived from an EMBL/GenBank/DDBJ whole genome shotgun (WGS) entry which is preliminary data.</text>
</comment>
<dbReference type="InterPro" id="IPR010315">
    <property type="entry name" value="DUF915_hydro-like"/>
</dbReference>
<feature type="compositionally biased region" description="Low complexity" evidence="1">
    <location>
        <begin position="25"/>
        <end position="38"/>
    </location>
</feature>
<keyword evidence="3" id="KW-0378">Hydrolase</keyword>
<organism evidence="3 4">
    <name type="scientific">Lactiplantibacillus brownii</name>
    <dbReference type="NCBI Taxonomy" id="3069269"/>
    <lineage>
        <taxon>Bacteria</taxon>
        <taxon>Bacillati</taxon>
        <taxon>Bacillota</taxon>
        <taxon>Bacilli</taxon>
        <taxon>Lactobacillales</taxon>
        <taxon>Lactobacillaceae</taxon>
        <taxon>Lactiplantibacillus</taxon>
    </lineage>
</organism>
<feature type="signal peptide" evidence="2">
    <location>
        <begin position="1"/>
        <end position="24"/>
    </location>
</feature>
<dbReference type="Proteomes" id="UP001227831">
    <property type="component" value="Unassembled WGS sequence"/>
</dbReference>